<dbReference type="Proteomes" id="UP001578633">
    <property type="component" value="Chromosome 2"/>
</dbReference>
<organism evidence="2 3">
    <name type="scientific">Alternaria dauci</name>
    <dbReference type="NCBI Taxonomy" id="48095"/>
    <lineage>
        <taxon>Eukaryota</taxon>
        <taxon>Fungi</taxon>
        <taxon>Dikarya</taxon>
        <taxon>Ascomycota</taxon>
        <taxon>Pezizomycotina</taxon>
        <taxon>Dothideomycetes</taxon>
        <taxon>Pleosporomycetidae</taxon>
        <taxon>Pleosporales</taxon>
        <taxon>Pleosporineae</taxon>
        <taxon>Pleosporaceae</taxon>
        <taxon>Alternaria</taxon>
        <taxon>Alternaria sect. Porri</taxon>
    </lineage>
</organism>
<name>A0ABR3UPP8_9PLEO</name>
<keyword evidence="1" id="KW-0812">Transmembrane</keyword>
<evidence type="ECO:0000313" key="3">
    <source>
        <dbReference type="Proteomes" id="UP001578633"/>
    </source>
</evidence>
<dbReference type="GeneID" id="96082653"/>
<comment type="caution">
    <text evidence="2">The sequence shown here is derived from an EMBL/GenBank/DDBJ whole genome shotgun (WGS) entry which is preliminary data.</text>
</comment>
<accession>A0ABR3UPP8</accession>
<sequence length="91" mass="10588">MALDTQSTIAIIALLVTCPSTIWLLYKFYVRRNRHENKSLLPTHTSYPSAPRSTQNTLHQHQRYYAWSLHTTVMLEDLATAFNHDTRAMRA</sequence>
<dbReference type="EMBL" id="JBHGVX010000002">
    <property type="protein sequence ID" value="KAL1798294.1"/>
    <property type="molecule type" value="Genomic_DNA"/>
</dbReference>
<evidence type="ECO:0000313" key="2">
    <source>
        <dbReference type="EMBL" id="KAL1798294.1"/>
    </source>
</evidence>
<evidence type="ECO:0000256" key="1">
    <source>
        <dbReference type="SAM" id="Phobius"/>
    </source>
</evidence>
<proteinExistence type="predicted"/>
<gene>
    <name evidence="2" type="ORF">ACET3X_002331</name>
</gene>
<feature type="transmembrane region" description="Helical" evidence="1">
    <location>
        <begin position="6"/>
        <end position="26"/>
    </location>
</feature>
<keyword evidence="1" id="KW-1133">Transmembrane helix</keyword>
<dbReference type="RefSeq" id="XP_069308878.1">
    <property type="nucleotide sequence ID" value="XM_069449062.1"/>
</dbReference>
<reference evidence="2 3" key="1">
    <citation type="submission" date="2024-09" db="EMBL/GenBank/DDBJ databases">
        <title>T2T genomes of carrot and Alternaria dauci and their utility for understanding host-pathogen interaction during carrot leaf blight disease.</title>
        <authorList>
            <person name="Liu W."/>
            <person name="Xu S."/>
            <person name="Ou C."/>
            <person name="Liu X."/>
            <person name="Zhuang F."/>
            <person name="Deng X.W."/>
        </authorList>
    </citation>
    <scope>NUCLEOTIDE SEQUENCE [LARGE SCALE GENOMIC DNA]</scope>
    <source>
        <strain evidence="2 3">A2016</strain>
    </source>
</reference>
<protein>
    <submittedName>
        <fullName evidence="2">Uncharacterized protein</fullName>
    </submittedName>
</protein>
<keyword evidence="1" id="KW-0472">Membrane</keyword>
<keyword evidence="3" id="KW-1185">Reference proteome</keyword>